<dbReference type="EMBL" id="BMNA01000004">
    <property type="protein sequence ID" value="GGM01492.1"/>
    <property type="molecule type" value="Genomic_DNA"/>
</dbReference>
<dbReference type="InterPro" id="IPR029044">
    <property type="entry name" value="Nucleotide-diphossugar_trans"/>
</dbReference>
<name>A0A917WGK9_9ACTN</name>
<reference evidence="2" key="2">
    <citation type="submission" date="2020-09" db="EMBL/GenBank/DDBJ databases">
        <authorList>
            <person name="Sun Q."/>
            <person name="Zhou Y."/>
        </authorList>
    </citation>
    <scope>NUCLEOTIDE SEQUENCE</scope>
    <source>
        <strain evidence="2">CGMCC 4.7308</strain>
    </source>
</reference>
<dbReference type="SUPFAM" id="SSF53448">
    <property type="entry name" value="Nucleotide-diphospho-sugar transferases"/>
    <property type="match status" value="2"/>
</dbReference>
<keyword evidence="3" id="KW-1185">Reference proteome</keyword>
<dbReference type="PANTHER" id="PTHR43179:SF7">
    <property type="entry name" value="RHAMNOSYLTRANSFERASE WBBL"/>
    <property type="match status" value="1"/>
</dbReference>
<feature type="domain" description="Glycosyltransferase 2-like" evidence="1">
    <location>
        <begin position="30"/>
        <end position="192"/>
    </location>
</feature>
<sequence>MTAADAASAADAADSPDGLPGGPAGAPLFSVLVPVYRTPPEYLHPMIDSVRAQQEPSWELVLVDDGSADPDLSAALQDAAAADGRIVVLGQPVNQGIVAATAAGLAAARGRFVALLDHDDLLAPAALRRVREHVEGLAAAGHPPVGVLYTDEDQLHPDGEYRAAFRKPDWAPERLRGQMYLGHLSVYRRDLLTAIGGLRRGYDGSQDYDLALRATEEAAARGWSVVHLPEVLYHWRIHPESVSHRSDNAPVFDAARRALADHLERTGVDGTVEQVHAVGVYRIRRRLDRWPRVSIVIPTRGSRGFTRGADRVMVLDAVRSVVTRSSYPDYELVVVADTATPPQVLADLRAVAGDRLVEVPYDGPWSFSAKCNIGVQRSSGSLVLLLNDDVEVLTPDWLETMVSLAVQPDVGMVGAKLLYEDGTLQHLGHLYEGGEVTHVAAGAPADWPGPVADLLVEREVSGVTAACALLRREVFDEVGGLSSALPVNFNDVDLSLKITGAGYRILVTPFAVLHHFESRTRKRTVASSEVLTLRRRWDHRLLVDPYWHHDPAEVAAGLQAALAAAPPSPPRG</sequence>
<evidence type="ECO:0000313" key="3">
    <source>
        <dbReference type="Proteomes" id="UP000655208"/>
    </source>
</evidence>
<dbReference type="RefSeq" id="WP_188941582.1">
    <property type="nucleotide sequence ID" value="NZ_BMNA01000004.1"/>
</dbReference>
<evidence type="ECO:0000313" key="2">
    <source>
        <dbReference type="EMBL" id="GGM01492.1"/>
    </source>
</evidence>
<dbReference type="Pfam" id="PF00535">
    <property type="entry name" value="Glycos_transf_2"/>
    <property type="match status" value="1"/>
</dbReference>
<comment type="caution">
    <text evidence="2">The sequence shown here is derived from an EMBL/GenBank/DDBJ whole genome shotgun (WGS) entry which is preliminary data.</text>
</comment>
<dbReference type="PANTHER" id="PTHR43179">
    <property type="entry name" value="RHAMNOSYLTRANSFERASE WBBL"/>
    <property type="match status" value="1"/>
</dbReference>
<dbReference type="Pfam" id="PF13641">
    <property type="entry name" value="Glyco_tranf_2_3"/>
    <property type="match status" value="1"/>
</dbReference>
<dbReference type="AlphaFoldDB" id="A0A917WGK9"/>
<organism evidence="2 3">
    <name type="scientific">Nakamurella endophytica</name>
    <dbReference type="NCBI Taxonomy" id="1748367"/>
    <lineage>
        <taxon>Bacteria</taxon>
        <taxon>Bacillati</taxon>
        <taxon>Actinomycetota</taxon>
        <taxon>Actinomycetes</taxon>
        <taxon>Nakamurellales</taxon>
        <taxon>Nakamurellaceae</taxon>
        <taxon>Nakamurella</taxon>
    </lineage>
</organism>
<dbReference type="Gene3D" id="3.90.550.10">
    <property type="entry name" value="Spore Coat Polysaccharide Biosynthesis Protein SpsA, Chain A"/>
    <property type="match status" value="2"/>
</dbReference>
<gene>
    <name evidence="2" type="ORF">GCM10011594_21920</name>
</gene>
<protein>
    <recommendedName>
        <fullName evidence="1">Glycosyltransferase 2-like domain-containing protein</fullName>
    </recommendedName>
</protein>
<accession>A0A917WGK9</accession>
<proteinExistence type="predicted"/>
<dbReference type="InterPro" id="IPR001173">
    <property type="entry name" value="Glyco_trans_2-like"/>
</dbReference>
<evidence type="ECO:0000259" key="1">
    <source>
        <dbReference type="Pfam" id="PF00535"/>
    </source>
</evidence>
<dbReference type="Proteomes" id="UP000655208">
    <property type="component" value="Unassembled WGS sequence"/>
</dbReference>
<reference evidence="2" key="1">
    <citation type="journal article" date="2014" name="Int. J. Syst. Evol. Microbiol.">
        <title>Complete genome sequence of Corynebacterium casei LMG S-19264T (=DSM 44701T), isolated from a smear-ripened cheese.</title>
        <authorList>
            <consortium name="US DOE Joint Genome Institute (JGI-PGF)"/>
            <person name="Walter F."/>
            <person name="Albersmeier A."/>
            <person name="Kalinowski J."/>
            <person name="Ruckert C."/>
        </authorList>
    </citation>
    <scope>NUCLEOTIDE SEQUENCE</scope>
    <source>
        <strain evidence="2">CGMCC 4.7308</strain>
    </source>
</reference>
<dbReference type="GO" id="GO:0016757">
    <property type="term" value="F:glycosyltransferase activity"/>
    <property type="evidence" value="ECO:0007669"/>
    <property type="project" value="UniProtKB-KW"/>
</dbReference>